<dbReference type="InterPro" id="IPR050256">
    <property type="entry name" value="Glycosyltransferase_2"/>
</dbReference>
<dbReference type="SUPFAM" id="SSF53448">
    <property type="entry name" value="Nucleotide-diphospho-sugar transferases"/>
    <property type="match status" value="1"/>
</dbReference>
<dbReference type="GO" id="GO:0005886">
    <property type="term" value="C:plasma membrane"/>
    <property type="evidence" value="ECO:0007669"/>
    <property type="project" value="TreeGrafter"/>
</dbReference>
<evidence type="ECO:0000256" key="2">
    <source>
        <dbReference type="ARBA" id="ARBA00022676"/>
    </source>
</evidence>
<dbReference type="EMBL" id="MFCP01000021">
    <property type="protein sequence ID" value="OGE28113.1"/>
    <property type="molecule type" value="Genomic_DNA"/>
</dbReference>
<proteinExistence type="predicted"/>
<evidence type="ECO:0000256" key="3">
    <source>
        <dbReference type="ARBA" id="ARBA00022679"/>
    </source>
</evidence>
<evidence type="ECO:0008006" key="13">
    <source>
        <dbReference type="Google" id="ProtNLM"/>
    </source>
</evidence>
<feature type="domain" description="Glycosyltransferase 2-like" evidence="9">
    <location>
        <begin position="7"/>
        <end position="168"/>
    </location>
</feature>
<feature type="transmembrane region" description="Helical" evidence="8">
    <location>
        <begin position="392"/>
        <end position="408"/>
    </location>
</feature>
<keyword evidence="3" id="KW-0808">Transferase</keyword>
<keyword evidence="4 8" id="KW-0812">Transmembrane</keyword>
<gene>
    <name evidence="11" type="ORF">A2867_01000</name>
</gene>
<feature type="transmembrane region" description="Helical" evidence="8">
    <location>
        <begin position="236"/>
        <end position="254"/>
    </location>
</feature>
<feature type="transmembrane region" description="Helical" evidence="8">
    <location>
        <begin position="371"/>
        <end position="387"/>
    </location>
</feature>
<keyword evidence="5" id="KW-0448">Lipopolysaccharide biosynthesis</keyword>
<feature type="transmembrane region" description="Helical" evidence="8">
    <location>
        <begin position="309"/>
        <end position="336"/>
    </location>
</feature>
<evidence type="ECO:0000256" key="4">
    <source>
        <dbReference type="ARBA" id="ARBA00022692"/>
    </source>
</evidence>
<reference evidence="11 12" key="1">
    <citation type="journal article" date="2016" name="Nat. Commun.">
        <title>Thousands of microbial genomes shed light on interconnected biogeochemical processes in an aquifer system.</title>
        <authorList>
            <person name="Anantharaman K."/>
            <person name="Brown C.T."/>
            <person name="Hug L.A."/>
            <person name="Sharon I."/>
            <person name="Castelle C.J."/>
            <person name="Probst A.J."/>
            <person name="Thomas B.C."/>
            <person name="Singh A."/>
            <person name="Wilkins M.J."/>
            <person name="Karaoz U."/>
            <person name="Brodie E.L."/>
            <person name="Williams K.H."/>
            <person name="Hubbard S.S."/>
            <person name="Banfield J.F."/>
        </authorList>
    </citation>
    <scope>NUCLEOTIDE SEQUENCE [LARGE SCALE GENOMIC DNA]</scope>
</reference>
<protein>
    <recommendedName>
        <fullName evidence="13">Glycosyltransferase 2-like domain-containing protein</fullName>
    </recommendedName>
</protein>
<dbReference type="CDD" id="cd04179">
    <property type="entry name" value="DPM_DPG-synthase_like"/>
    <property type="match status" value="1"/>
</dbReference>
<dbReference type="Gene3D" id="3.90.550.10">
    <property type="entry name" value="Spore Coat Polysaccharide Biosynthesis Protein SpsA, Chain A"/>
    <property type="match status" value="1"/>
</dbReference>
<comment type="caution">
    <text evidence="11">The sequence shown here is derived from an EMBL/GenBank/DDBJ whole genome shotgun (WGS) entry which is preliminary data.</text>
</comment>
<sequence>MSIDSLSVFFPCINEEGNIENGVKKAREVLEKLKLKYEIIIVDDGSTDKTGKIADFLARQNPNIRVIHHPQNLGYGEALKSGFYNARYDTIVYTDGDGQFDFAEVTKFLDKISDYDLIIGYRLKRQDPFFRILFKQGWKLSLWASFGLTLKDVDCGFKMVRKEVLEKIPHLESTRGAMINAELAISAKKSGFKIAEIGVNHYPRLFGRPTGSNLRVIIKSFMDLFKLWWKLKDQKLLFILLVGILALATFLRFFRLSEYMTFLGDEGRDAIIIKKMLVDYDFPLIGPPTSVGNIYLGPLYYYMMAAPMAIFWLNPVAAAGMNAFLGVLTVAFIYYLGRSWFNRQAGLVAAYLYAISPVTVIYARSSWNPNPAPFFALLAIFGFYRLWKTGNFLWLILTGIAAAAAVQMHYLALILLPVFIILWLLGVLVVHLPGVHRKHIFSGTLGAVVAFLVMMSPLVWFDLRHNFLNYRAITELLGGGSAVKADILTNIARIPAIYSYNLIGRYMAAENYYLMIILSLLVVAALLYKFFYWPKLVLGIWLVVGLLGLTFYQQSIYDHYLGFMNPVPFLLLGAVAFYASNISNKTRWLVNAGIVILLLVLTVLNLQRNPLLNPPNNQLKRTQDVAKFVINQAGGQDLNFALIAKSNYDSAYQFYLDRYGNKPKQVPFDITEQLFVVCEDSVCDPTHSPKYEVAAFGWSKVEWMQDLFGVKIYKLVHNPSGKP</sequence>
<evidence type="ECO:0000256" key="5">
    <source>
        <dbReference type="ARBA" id="ARBA00022985"/>
    </source>
</evidence>
<evidence type="ECO:0000256" key="1">
    <source>
        <dbReference type="ARBA" id="ARBA00022475"/>
    </source>
</evidence>
<accession>A0A1F5JHL2</accession>
<feature type="transmembrane region" description="Helical" evidence="8">
    <location>
        <begin position="560"/>
        <end position="579"/>
    </location>
</feature>
<feature type="transmembrane region" description="Helical" evidence="8">
    <location>
        <begin position="536"/>
        <end position="554"/>
    </location>
</feature>
<keyword evidence="6 8" id="KW-1133">Transmembrane helix</keyword>
<evidence type="ECO:0000256" key="6">
    <source>
        <dbReference type="ARBA" id="ARBA00022989"/>
    </source>
</evidence>
<dbReference type="GO" id="GO:0009103">
    <property type="term" value="P:lipopolysaccharide biosynthetic process"/>
    <property type="evidence" value="ECO:0007669"/>
    <property type="project" value="UniProtKB-KW"/>
</dbReference>
<feature type="transmembrane region" description="Helical" evidence="8">
    <location>
        <begin position="512"/>
        <end position="531"/>
    </location>
</feature>
<evidence type="ECO:0000313" key="11">
    <source>
        <dbReference type="EMBL" id="OGE28113.1"/>
    </source>
</evidence>
<feature type="transmembrane region" description="Helical" evidence="8">
    <location>
        <begin position="348"/>
        <end position="365"/>
    </location>
</feature>
<dbReference type="Pfam" id="PF00535">
    <property type="entry name" value="Glycos_transf_2"/>
    <property type="match status" value="1"/>
</dbReference>
<evidence type="ECO:0000256" key="8">
    <source>
        <dbReference type="SAM" id="Phobius"/>
    </source>
</evidence>
<evidence type="ECO:0000259" key="10">
    <source>
        <dbReference type="Pfam" id="PF13231"/>
    </source>
</evidence>
<dbReference type="InterPro" id="IPR038731">
    <property type="entry name" value="RgtA/B/C-like"/>
</dbReference>
<keyword evidence="7 8" id="KW-0472">Membrane</keyword>
<dbReference type="InterPro" id="IPR029044">
    <property type="entry name" value="Nucleotide-diphossugar_trans"/>
</dbReference>
<dbReference type="PANTHER" id="PTHR48090">
    <property type="entry name" value="UNDECAPRENYL-PHOSPHATE 4-DEOXY-4-FORMAMIDO-L-ARABINOSE TRANSFERASE-RELATED"/>
    <property type="match status" value="1"/>
</dbReference>
<evidence type="ECO:0000313" key="12">
    <source>
        <dbReference type="Proteomes" id="UP000177555"/>
    </source>
</evidence>
<dbReference type="GO" id="GO:0099621">
    <property type="term" value="F:undecaprenyl-phosphate 4-deoxy-4-formamido-L-arabinose transferase activity"/>
    <property type="evidence" value="ECO:0007669"/>
    <property type="project" value="TreeGrafter"/>
</dbReference>
<dbReference type="AlphaFoldDB" id="A0A1F5JHL2"/>
<name>A0A1F5JHL2_9BACT</name>
<dbReference type="InterPro" id="IPR001173">
    <property type="entry name" value="Glyco_trans_2-like"/>
</dbReference>
<feature type="transmembrane region" description="Helical" evidence="8">
    <location>
        <begin position="414"/>
        <end position="433"/>
    </location>
</feature>
<feature type="domain" description="Glycosyltransferase RgtA/B/C/D-like" evidence="10">
    <location>
        <begin position="298"/>
        <end position="460"/>
    </location>
</feature>
<organism evidence="11 12">
    <name type="scientific">Candidatus Daviesbacteria bacterium RIFCSPHIGHO2_01_FULL_40_11</name>
    <dbReference type="NCBI Taxonomy" id="1797762"/>
    <lineage>
        <taxon>Bacteria</taxon>
        <taxon>Candidatus Daviesiibacteriota</taxon>
    </lineage>
</organism>
<dbReference type="PANTHER" id="PTHR48090:SF3">
    <property type="entry name" value="UNDECAPRENYL-PHOSPHATE 4-DEOXY-4-FORMAMIDO-L-ARABINOSE TRANSFERASE"/>
    <property type="match status" value="1"/>
</dbReference>
<dbReference type="Pfam" id="PF13231">
    <property type="entry name" value="PMT_2"/>
    <property type="match status" value="1"/>
</dbReference>
<evidence type="ECO:0000259" key="9">
    <source>
        <dbReference type="Pfam" id="PF00535"/>
    </source>
</evidence>
<evidence type="ECO:0000256" key="7">
    <source>
        <dbReference type="ARBA" id="ARBA00023136"/>
    </source>
</evidence>
<keyword evidence="1" id="KW-1003">Cell membrane</keyword>
<dbReference type="Proteomes" id="UP000177555">
    <property type="component" value="Unassembled WGS sequence"/>
</dbReference>
<keyword evidence="2" id="KW-0328">Glycosyltransferase</keyword>
<feature type="transmembrane region" description="Helical" evidence="8">
    <location>
        <begin position="440"/>
        <end position="461"/>
    </location>
</feature>
<feature type="transmembrane region" description="Helical" evidence="8">
    <location>
        <begin position="588"/>
        <end position="606"/>
    </location>
</feature>